<proteinExistence type="predicted"/>
<name>A0A8J6IU71_9ALTE</name>
<evidence type="ECO:0000256" key="1">
    <source>
        <dbReference type="SAM" id="MobiDB-lite"/>
    </source>
</evidence>
<dbReference type="Proteomes" id="UP000601768">
    <property type="component" value="Unassembled WGS sequence"/>
</dbReference>
<comment type="caution">
    <text evidence="2">The sequence shown here is derived from an EMBL/GenBank/DDBJ whole genome shotgun (WGS) entry which is preliminary data.</text>
</comment>
<evidence type="ECO:0000313" key="2">
    <source>
        <dbReference type="EMBL" id="MBC3767455.1"/>
    </source>
</evidence>
<keyword evidence="3" id="KW-1185">Reference proteome</keyword>
<reference evidence="2" key="2">
    <citation type="submission" date="2020-08" db="EMBL/GenBank/DDBJ databases">
        <authorList>
            <person name="Lai Q."/>
        </authorList>
    </citation>
    <scope>NUCLEOTIDE SEQUENCE</scope>
    <source>
        <strain evidence="2">S27-2</strain>
    </source>
</reference>
<sequence length="78" mass="8484">MFGKILKTSAQFAAGMAVAMIFDEDGNGNPLPRSNSSDEDQLDMLDDGTGNVIADGEYMSRQEAEEAQSRGELYDTFL</sequence>
<evidence type="ECO:0000313" key="3">
    <source>
        <dbReference type="Proteomes" id="UP000601768"/>
    </source>
</evidence>
<accession>A0A8J6IU71</accession>
<feature type="region of interest" description="Disordered" evidence="1">
    <location>
        <begin position="25"/>
        <end position="46"/>
    </location>
</feature>
<dbReference type="AlphaFoldDB" id="A0A8J6IU71"/>
<organism evidence="2 3">
    <name type="scientific">Neptunicella marina</name>
    <dbReference type="NCBI Taxonomy" id="2125989"/>
    <lineage>
        <taxon>Bacteria</taxon>
        <taxon>Pseudomonadati</taxon>
        <taxon>Pseudomonadota</taxon>
        <taxon>Gammaproteobacteria</taxon>
        <taxon>Alteromonadales</taxon>
        <taxon>Alteromonadaceae</taxon>
        <taxon>Neptunicella</taxon>
    </lineage>
</organism>
<dbReference type="EMBL" id="JACNEP010000018">
    <property type="protein sequence ID" value="MBC3767455.1"/>
    <property type="molecule type" value="Genomic_DNA"/>
</dbReference>
<feature type="compositionally biased region" description="Acidic residues" evidence="1">
    <location>
        <begin position="37"/>
        <end position="46"/>
    </location>
</feature>
<gene>
    <name evidence="2" type="ORF">H8B19_16375</name>
</gene>
<protein>
    <submittedName>
        <fullName evidence="2">Uncharacterized protein</fullName>
    </submittedName>
</protein>
<reference evidence="2" key="1">
    <citation type="journal article" date="2018" name="Int. J. Syst. Evol. Microbiol.">
        <title>Neptunicella marina gen. nov., sp. nov., isolated from surface seawater.</title>
        <authorList>
            <person name="Liu X."/>
            <person name="Lai Q."/>
            <person name="Du Y."/>
            <person name="Zhang X."/>
            <person name="Liu Z."/>
            <person name="Sun F."/>
            <person name="Shao Z."/>
        </authorList>
    </citation>
    <scope>NUCLEOTIDE SEQUENCE</scope>
    <source>
        <strain evidence="2">S27-2</strain>
    </source>
</reference>